<comment type="caution">
    <text evidence="3">The sequence shown here is derived from an EMBL/GenBank/DDBJ whole genome shotgun (WGS) entry which is preliminary data.</text>
</comment>
<feature type="region of interest" description="Disordered" evidence="1">
    <location>
        <begin position="48"/>
        <end position="105"/>
    </location>
</feature>
<evidence type="ECO:0000259" key="2">
    <source>
        <dbReference type="Pfam" id="PF07460"/>
    </source>
</evidence>
<dbReference type="InterPro" id="IPR003611">
    <property type="entry name" value="NUMOD3"/>
</dbReference>
<name>X0ZQE0_9ZZZZ</name>
<dbReference type="GO" id="GO:0003677">
    <property type="term" value="F:DNA binding"/>
    <property type="evidence" value="ECO:0007669"/>
    <property type="project" value="InterPro"/>
</dbReference>
<organism evidence="3">
    <name type="scientific">marine sediment metagenome</name>
    <dbReference type="NCBI Taxonomy" id="412755"/>
    <lineage>
        <taxon>unclassified sequences</taxon>
        <taxon>metagenomes</taxon>
        <taxon>ecological metagenomes</taxon>
    </lineage>
</organism>
<gene>
    <name evidence="3" type="ORF">S01H4_20242</name>
</gene>
<dbReference type="Pfam" id="PF07460">
    <property type="entry name" value="NUMOD3"/>
    <property type="match status" value="1"/>
</dbReference>
<feature type="domain" description="Nuclease associated modular" evidence="2">
    <location>
        <begin position="58"/>
        <end position="80"/>
    </location>
</feature>
<feature type="compositionally biased region" description="Basic residues" evidence="1">
    <location>
        <begin position="88"/>
        <end position="105"/>
    </location>
</feature>
<dbReference type="AlphaFoldDB" id="X0ZQE0"/>
<reference evidence="3" key="1">
    <citation type="journal article" date="2014" name="Front. Microbiol.">
        <title>High frequency of phylogenetically diverse reductive dehalogenase-homologous genes in deep subseafloor sedimentary metagenomes.</title>
        <authorList>
            <person name="Kawai M."/>
            <person name="Futagami T."/>
            <person name="Toyoda A."/>
            <person name="Takaki Y."/>
            <person name="Nishi S."/>
            <person name="Hori S."/>
            <person name="Arai W."/>
            <person name="Tsubouchi T."/>
            <person name="Morono Y."/>
            <person name="Uchiyama I."/>
            <person name="Ito T."/>
            <person name="Fujiyama A."/>
            <person name="Inagaki F."/>
            <person name="Takami H."/>
        </authorList>
    </citation>
    <scope>NUCLEOTIDE SEQUENCE</scope>
    <source>
        <strain evidence="3">Expedition CK06-06</strain>
    </source>
</reference>
<evidence type="ECO:0000256" key="1">
    <source>
        <dbReference type="SAM" id="MobiDB-lite"/>
    </source>
</evidence>
<accession>X0ZQE0</accession>
<protein>
    <recommendedName>
        <fullName evidence="2">Nuclease associated modular domain-containing protein</fullName>
    </recommendedName>
</protein>
<proteinExistence type="predicted"/>
<evidence type="ECO:0000313" key="3">
    <source>
        <dbReference type="EMBL" id="GAG62643.1"/>
    </source>
</evidence>
<sequence>MDKDSLLIHSLDGNHENWKPENKVAMHFGCHTIFHNKNRPRKIVTPETRKKISQSLKGRILSPEHRRNISEAQRGEKHYNWKGDKAKKASIRHRRYIERRRKKLV</sequence>
<dbReference type="EMBL" id="BART01009085">
    <property type="protein sequence ID" value="GAG62643.1"/>
    <property type="molecule type" value="Genomic_DNA"/>
</dbReference>
<feature type="compositionally biased region" description="Basic and acidic residues" evidence="1">
    <location>
        <begin position="62"/>
        <end position="87"/>
    </location>
</feature>